<dbReference type="Pfam" id="PF13439">
    <property type="entry name" value="Glyco_transf_4"/>
    <property type="match status" value="1"/>
</dbReference>
<keyword evidence="4" id="KW-1185">Reference proteome</keyword>
<dbReference type="Gene3D" id="3.40.50.2000">
    <property type="entry name" value="Glycogen Phosphorylase B"/>
    <property type="match status" value="2"/>
</dbReference>
<dbReference type="Pfam" id="PF00534">
    <property type="entry name" value="Glycos_transf_1"/>
    <property type="match status" value="1"/>
</dbReference>
<evidence type="ECO:0000313" key="3">
    <source>
        <dbReference type="EMBL" id="MCB8877657.1"/>
    </source>
</evidence>
<accession>A0A963YV31</accession>
<gene>
    <name evidence="3" type="ORF">ASILVAE211_20850</name>
</gene>
<sequence length="415" mass="45949">MSGDAALSVQGDDAFASTVLPRRDAHDDDLDLPFRRAGRAPRIAIVHEWLQVNAGSERVLEQLLLCFPDADLFSTVDFMAPKDRAFLKGKPVTTTFIQKLPAAKKLFRHYLGLMPMAIEQLDLSAYDIVISSNHAVAKGVLTGPDQIHISYVHSPMRYIWDLQHQYLRQAGLGWSLKAIYVRWLFNKMRLWDFSSAQHVDHFIANSRYIARRVKKAYGRPSSVIHPPVDVTAFTIGETKDDFYLLAGRFVPYKRADLVVSVFQADPSRRLVVVGDGPEAARVHAAAKGASNIEFRGSVPKAELVDLMQHARAAIFAAEEDFGIAMVEVQACGTPVIAFGKGGALDIIDTAEDAAPTGILFEEQTVDSITDALTRFDARADAMSPDTCRANALRFSEESFRDRMHAFVRETTGAVV</sequence>
<comment type="caution">
    <text evidence="3">The sequence shown here is derived from an EMBL/GenBank/DDBJ whole genome shotgun (WGS) entry which is preliminary data.</text>
</comment>
<dbReference type="PANTHER" id="PTHR45947">
    <property type="entry name" value="SULFOQUINOVOSYL TRANSFERASE SQD2"/>
    <property type="match status" value="1"/>
</dbReference>
<dbReference type="SUPFAM" id="SSF53756">
    <property type="entry name" value="UDP-Glycosyltransferase/glycogen phosphorylase"/>
    <property type="match status" value="1"/>
</dbReference>
<feature type="domain" description="Glycosyl transferase family 1" evidence="1">
    <location>
        <begin position="238"/>
        <end position="375"/>
    </location>
</feature>
<evidence type="ECO:0000259" key="1">
    <source>
        <dbReference type="Pfam" id="PF00534"/>
    </source>
</evidence>
<protein>
    <submittedName>
        <fullName evidence="3">Glycosyltransferase</fullName>
    </submittedName>
</protein>
<dbReference type="GO" id="GO:0016757">
    <property type="term" value="F:glycosyltransferase activity"/>
    <property type="evidence" value="ECO:0007669"/>
    <property type="project" value="InterPro"/>
</dbReference>
<evidence type="ECO:0000259" key="2">
    <source>
        <dbReference type="Pfam" id="PF13439"/>
    </source>
</evidence>
<evidence type="ECO:0000313" key="4">
    <source>
        <dbReference type="Proteomes" id="UP000708298"/>
    </source>
</evidence>
<dbReference type="AlphaFoldDB" id="A0A963YV31"/>
<reference evidence="3" key="1">
    <citation type="journal article" date="2021" name="Microorganisms">
        <title>Acidisoma silvae sp. nov. and Acidisomacellulosilytica sp. nov., Two Acidophilic Bacteria Isolated from Decaying Wood, Hydrolyzing Cellulose and Producing Poly-3-hydroxybutyrate.</title>
        <authorList>
            <person name="Mieszkin S."/>
            <person name="Pouder E."/>
            <person name="Uroz S."/>
            <person name="Simon-Colin C."/>
            <person name="Alain K."/>
        </authorList>
    </citation>
    <scope>NUCLEOTIDE SEQUENCE</scope>
    <source>
        <strain evidence="3">HW T2.11</strain>
    </source>
</reference>
<feature type="domain" description="Glycosyltransferase subfamily 4-like N-terminal" evidence="2">
    <location>
        <begin position="55"/>
        <end position="230"/>
    </location>
</feature>
<dbReference type="InterPro" id="IPR001296">
    <property type="entry name" value="Glyco_trans_1"/>
</dbReference>
<dbReference type="PANTHER" id="PTHR45947:SF3">
    <property type="entry name" value="SULFOQUINOVOSYL TRANSFERASE SQD2"/>
    <property type="match status" value="1"/>
</dbReference>
<dbReference type="InterPro" id="IPR050194">
    <property type="entry name" value="Glycosyltransferase_grp1"/>
</dbReference>
<dbReference type="InterPro" id="IPR028098">
    <property type="entry name" value="Glyco_trans_4-like_N"/>
</dbReference>
<organism evidence="3 4">
    <name type="scientific">Acidisoma silvae</name>
    <dbReference type="NCBI Taxonomy" id="2802396"/>
    <lineage>
        <taxon>Bacteria</taxon>
        <taxon>Pseudomonadati</taxon>
        <taxon>Pseudomonadota</taxon>
        <taxon>Alphaproteobacteria</taxon>
        <taxon>Acetobacterales</taxon>
        <taxon>Acidocellaceae</taxon>
        <taxon>Acidisoma</taxon>
    </lineage>
</organism>
<dbReference type="EMBL" id="JAESVB010000015">
    <property type="protein sequence ID" value="MCB8877657.1"/>
    <property type="molecule type" value="Genomic_DNA"/>
</dbReference>
<reference evidence="3" key="2">
    <citation type="submission" date="2021-01" db="EMBL/GenBank/DDBJ databases">
        <authorList>
            <person name="Mieszkin S."/>
            <person name="Pouder E."/>
            <person name="Alain K."/>
        </authorList>
    </citation>
    <scope>NUCLEOTIDE SEQUENCE</scope>
    <source>
        <strain evidence="3">HW T2.11</strain>
    </source>
</reference>
<proteinExistence type="predicted"/>
<name>A0A963YV31_9PROT</name>
<dbReference type="Proteomes" id="UP000708298">
    <property type="component" value="Unassembled WGS sequence"/>
</dbReference>